<protein>
    <recommendedName>
        <fullName evidence="8">Cardiolipin synthase N-terminal domain-containing protein</fullName>
    </recommendedName>
</protein>
<keyword evidence="7" id="KW-0732">Signal</keyword>
<evidence type="ECO:0000256" key="1">
    <source>
        <dbReference type="ARBA" id="ARBA00004651"/>
    </source>
</evidence>
<keyword evidence="3 6" id="KW-0812">Transmembrane</keyword>
<sequence length="107" mass="11574">MFQNVLALLLQLSLAALALAAPVAQDVSATTAGNSWQYGTGGGILGFIVLVLDIIVFIEVLKSNRPPASKLLWCLVVFLFPIVGMVVYWLFSNRAEHNRGGSYEPLP</sequence>
<keyword evidence="10" id="KW-1185">Reference proteome</keyword>
<evidence type="ECO:0000256" key="2">
    <source>
        <dbReference type="ARBA" id="ARBA00022475"/>
    </source>
</evidence>
<proteinExistence type="predicted"/>
<feature type="domain" description="Cardiolipin synthase N-terminal" evidence="8">
    <location>
        <begin position="51"/>
        <end position="92"/>
    </location>
</feature>
<keyword evidence="5 6" id="KW-0472">Membrane</keyword>
<name>A0A9P5CS46_CRYP1</name>
<feature type="chain" id="PRO_5040153871" description="Cardiolipin synthase N-terminal domain-containing protein" evidence="7">
    <location>
        <begin position="21"/>
        <end position="107"/>
    </location>
</feature>
<comment type="subcellular location">
    <subcellularLocation>
        <location evidence="1">Cell membrane</location>
        <topology evidence="1">Multi-pass membrane protein</topology>
    </subcellularLocation>
</comment>
<dbReference type="OrthoDB" id="5193244at2759"/>
<evidence type="ECO:0000256" key="4">
    <source>
        <dbReference type="ARBA" id="ARBA00022989"/>
    </source>
</evidence>
<organism evidence="9 10">
    <name type="scientific">Cryphonectria parasitica (strain ATCC 38755 / EP155)</name>
    <dbReference type="NCBI Taxonomy" id="660469"/>
    <lineage>
        <taxon>Eukaryota</taxon>
        <taxon>Fungi</taxon>
        <taxon>Dikarya</taxon>
        <taxon>Ascomycota</taxon>
        <taxon>Pezizomycotina</taxon>
        <taxon>Sordariomycetes</taxon>
        <taxon>Sordariomycetidae</taxon>
        <taxon>Diaporthales</taxon>
        <taxon>Cryphonectriaceae</taxon>
        <taxon>Cryphonectria-Endothia species complex</taxon>
        <taxon>Cryphonectria</taxon>
    </lineage>
</organism>
<gene>
    <name evidence="9" type="ORF">M406DRAFT_321786</name>
</gene>
<evidence type="ECO:0000313" key="9">
    <source>
        <dbReference type="EMBL" id="KAF3767946.1"/>
    </source>
</evidence>
<keyword evidence="4 6" id="KW-1133">Transmembrane helix</keyword>
<dbReference type="RefSeq" id="XP_040778907.1">
    <property type="nucleotide sequence ID" value="XM_040919552.1"/>
</dbReference>
<feature type="signal peptide" evidence="7">
    <location>
        <begin position="1"/>
        <end position="20"/>
    </location>
</feature>
<evidence type="ECO:0000256" key="7">
    <source>
        <dbReference type="SAM" id="SignalP"/>
    </source>
</evidence>
<dbReference type="EMBL" id="MU032346">
    <property type="protein sequence ID" value="KAF3767946.1"/>
    <property type="molecule type" value="Genomic_DNA"/>
</dbReference>
<evidence type="ECO:0000313" key="10">
    <source>
        <dbReference type="Proteomes" id="UP000803844"/>
    </source>
</evidence>
<accession>A0A9P5CS46</accession>
<feature type="transmembrane region" description="Helical" evidence="6">
    <location>
        <begin position="36"/>
        <end position="58"/>
    </location>
</feature>
<feature type="transmembrane region" description="Helical" evidence="6">
    <location>
        <begin position="70"/>
        <end position="91"/>
    </location>
</feature>
<dbReference type="GeneID" id="63836681"/>
<reference evidence="9" key="1">
    <citation type="journal article" date="2020" name="Phytopathology">
        <title>Genome sequence of the chestnut blight fungus Cryphonectria parasitica EP155: A fundamental resource for an archetypical invasive plant pathogen.</title>
        <authorList>
            <person name="Crouch J.A."/>
            <person name="Dawe A."/>
            <person name="Aerts A."/>
            <person name="Barry K."/>
            <person name="Churchill A.C.L."/>
            <person name="Grimwood J."/>
            <person name="Hillman B."/>
            <person name="Milgroom M.G."/>
            <person name="Pangilinan J."/>
            <person name="Smith M."/>
            <person name="Salamov A."/>
            <person name="Schmutz J."/>
            <person name="Yadav J."/>
            <person name="Grigoriev I.V."/>
            <person name="Nuss D."/>
        </authorList>
    </citation>
    <scope>NUCLEOTIDE SEQUENCE</scope>
    <source>
        <strain evidence="9">EP155</strain>
    </source>
</reference>
<keyword evidence="2" id="KW-1003">Cell membrane</keyword>
<dbReference type="InterPro" id="IPR027379">
    <property type="entry name" value="CLS_N"/>
</dbReference>
<comment type="caution">
    <text evidence="9">The sequence shown here is derived from an EMBL/GenBank/DDBJ whole genome shotgun (WGS) entry which is preliminary data.</text>
</comment>
<dbReference type="Proteomes" id="UP000803844">
    <property type="component" value="Unassembled WGS sequence"/>
</dbReference>
<dbReference type="Pfam" id="PF13396">
    <property type="entry name" value="PLDc_N"/>
    <property type="match status" value="1"/>
</dbReference>
<evidence type="ECO:0000259" key="8">
    <source>
        <dbReference type="Pfam" id="PF13396"/>
    </source>
</evidence>
<evidence type="ECO:0000256" key="5">
    <source>
        <dbReference type="ARBA" id="ARBA00023136"/>
    </source>
</evidence>
<dbReference type="AlphaFoldDB" id="A0A9P5CS46"/>
<dbReference type="GO" id="GO:0005886">
    <property type="term" value="C:plasma membrane"/>
    <property type="evidence" value="ECO:0007669"/>
    <property type="project" value="UniProtKB-SubCell"/>
</dbReference>
<evidence type="ECO:0000256" key="6">
    <source>
        <dbReference type="SAM" id="Phobius"/>
    </source>
</evidence>
<evidence type="ECO:0000256" key="3">
    <source>
        <dbReference type="ARBA" id="ARBA00022692"/>
    </source>
</evidence>